<dbReference type="RefSeq" id="WP_150043335.1">
    <property type="nucleotide sequence ID" value="NZ_OW485608.1"/>
</dbReference>
<organism evidence="1 2">
    <name type="scientific">Rhodovastum atsumiense</name>
    <dbReference type="NCBI Taxonomy" id="504468"/>
    <lineage>
        <taxon>Bacteria</taxon>
        <taxon>Pseudomonadati</taxon>
        <taxon>Pseudomonadota</taxon>
        <taxon>Alphaproteobacteria</taxon>
        <taxon>Acetobacterales</taxon>
        <taxon>Acetobacteraceae</taxon>
        <taxon>Rhodovastum</taxon>
    </lineage>
</organism>
<evidence type="ECO:0000313" key="2">
    <source>
        <dbReference type="Proteomes" id="UP000325255"/>
    </source>
</evidence>
<gene>
    <name evidence="1" type="ORF">F1189_23295</name>
</gene>
<sequence>MSDAIARARFMGAFSTALPYPPPDSLAWARWCAAAMAAFAGHPIPAGTEQHVQDAIAKALSTTLTADAPRNDNGGHYVGLDRKAA</sequence>
<name>A0A5M6IQ49_9PROT</name>
<protein>
    <submittedName>
        <fullName evidence="1">Uncharacterized protein</fullName>
    </submittedName>
</protein>
<keyword evidence="2" id="KW-1185">Reference proteome</keyword>
<dbReference type="AlphaFoldDB" id="A0A5M6IQ49"/>
<dbReference type="EMBL" id="VWPK01000046">
    <property type="protein sequence ID" value="KAA5609688.1"/>
    <property type="molecule type" value="Genomic_DNA"/>
</dbReference>
<dbReference type="Proteomes" id="UP000325255">
    <property type="component" value="Unassembled WGS sequence"/>
</dbReference>
<proteinExistence type="predicted"/>
<comment type="caution">
    <text evidence="1">The sequence shown here is derived from an EMBL/GenBank/DDBJ whole genome shotgun (WGS) entry which is preliminary data.</text>
</comment>
<evidence type="ECO:0000313" key="1">
    <source>
        <dbReference type="EMBL" id="KAA5609688.1"/>
    </source>
</evidence>
<accession>A0A5M6IQ49</accession>
<reference evidence="1 2" key="1">
    <citation type="submission" date="2019-09" db="EMBL/GenBank/DDBJ databases">
        <title>Genome sequence of Rhodovastum atsumiense, a diverse member of the Acetobacteraceae family of non-sulfur purple photosynthetic bacteria.</title>
        <authorList>
            <person name="Meyer T."/>
            <person name="Kyndt J."/>
        </authorList>
    </citation>
    <scope>NUCLEOTIDE SEQUENCE [LARGE SCALE GENOMIC DNA]</scope>
    <source>
        <strain evidence="1 2">DSM 21279</strain>
    </source>
</reference>